<evidence type="ECO:0000259" key="3">
    <source>
        <dbReference type="Pfam" id="PF08719"/>
    </source>
</evidence>
<accession>A0ABS8FS95</accession>
<dbReference type="Pfam" id="PF08719">
    <property type="entry name" value="NADAR"/>
    <property type="match status" value="1"/>
</dbReference>
<gene>
    <name evidence="4" type="ORF">LKD28_13520</name>
</gene>
<dbReference type="Gene3D" id="1.10.357.40">
    <property type="entry name" value="YbiA-like"/>
    <property type="match status" value="1"/>
</dbReference>
<comment type="catalytic activity">
    <reaction evidence="1">
        <text>5-amino-6-(5-phospho-D-ribosylamino)uracil + H2O = 5,6-diaminouracil + D-ribose 5-phosphate</text>
        <dbReference type="Rhea" id="RHEA:55020"/>
        <dbReference type="ChEBI" id="CHEBI:15377"/>
        <dbReference type="ChEBI" id="CHEBI:46252"/>
        <dbReference type="ChEBI" id="CHEBI:58453"/>
        <dbReference type="ChEBI" id="CHEBI:78346"/>
    </reaction>
</comment>
<dbReference type="NCBIfam" id="TIGR02464">
    <property type="entry name" value="ribofla_fusion"/>
    <property type="match status" value="1"/>
</dbReference>
<dbReference type="SUPFAM" id="SSF143990">
    <property type="entry name" value="YbiA-like"/>
    <property type="match status" value="1"/>
</dbReference>
<sequence length="158" mass="18181">MRVLTFHNPDEENGCFSNWYLSDFTTGDMKYTSLEQYMMHQKALRFHDENIAAQILATDDVAYIKELGRKVSGFDNHVWNGMRQIIVYEGLMAKFTQNPELKRALLDTGNTVLAEAAVNDKIWGIGLSMSDPKRLDPSEWKGQNLMGYALMLVREKLR</sequence>
<protein>
    <submittedName>
        <fullName evidence="4">NADAR family protein</fullName>
    </submittedName>
</protein>
<comment type="caution">
    <text evidence="4">The sequence shown here is derived from an EMBL/GenBank/DDBJ whole genome shotgun (WGS) entry which is preliminary data.</text>
</comment>
<dbReference type="Proteomes" id="UP001198495">
    <property type="component" value="Unassembled WGS sequence"/>
</dbReference>
<comment type="catalytic activity">
    <reaction evidence="2">
        <text>2,5-diamino-6-hydroxy-4-(5-phosphoribosylamino)-pyrimidine + H2O = 2,5,6-triamino-4-hydroxypyrimidine + D-ribose 5-phosphate</text>
        <dbReference type="Rhea" id="RHEA:23436"/>
        <dbReference type="ChEBI" id="CHEBI:15377"/>
        <dbReference type="ChEBI" id="CHEBI:58614"/>
        <dbReference type="ChEBI" id="CHEBI:78346"/>
        <dbReference type="ChEBI" id="CHEBI:137796"/>
    </reaction>
</comment>
<dbReference type="RefSeq" id="WP_227573659.1">
    <property type="nucleotide sequence ID" value="NZ_JAJEQT010000016.1"/>
</dbReference>
<evidence type="ECO:0000313" key="4">
    <source>
        <dbReference type="EMBL" id="MCC2220028.1"/>
    </source>
</evidence>
<proteinExistence type="predicted"/>
<dbReference type="InterPro" id="IPR037238">
    <property type="entry name" value="YbiA-like_sf"/>
</dbReference>
<organism evidence="4 5">
    <name type="scientific">Coprococcus hominis</name>
    <name type="common">ex Arizal et al. 2022</name>
    <dbReference type="NCBI Taxonomy" id="2881262"/>
    <lineage>
        <taxon>Bacteria</taxon>
        <taxon>Bacillati</taxon>
        <taxon>Bacillota</taxon>
        <taxon>Clostridia</taxon>
        <taxon>Lachnospirales</taxon>
        <taxon>Lachnospiraceae</taxon>
        <taxon>Coprococcus</taxon>
    </lineage>
</organism>
<dbReference type="EMBL" id="JAJEQT010000016">
    <property type="protein sequence ID" value="MCC2220028.1"/>
    <property type="molecule type" value="Genomic_DNA"/>
</dbReference>
<evidence type="ECO:0000313" key="5">
    <source>
        <dbReference type="Proteomes" id="UP001198495"/>
    </source>
</evidence>
<dbReference type="InterPro" id="IPR012816">
    <property type="entry name" value="NADAR"/>
</dbReference>
<evidence type="ECO:0000256" key="1">
    <source>
        <dbReference type="ARBA" id="ARBA00000022"/>
    </source>
</evidence>
<name>A0ABS8FS95_9FIRM</name>
<keyword evidence="5" id="KW-1185">Reference proteome</keyword>
<dbReference type="CDD" id="cd15457">
    <property type="entry name" value="NADAR"/>
    <property type="match status" value="1"/>
</dbReference>
<evidence type="ECO:0000256" key="2">
    <source>
        <dbReference type="ARBA" id="ARBA00000751"/>
    </source>
</evidence>
<reference evidence="4 5" key="1">
    <citation type="submission" date="2021-10" db="EMBL/GenBank/DDBJ databases">
        <title>Anaerobic single-cell dispensing facilitates the cultivation of human gut bacteria.</title>
        <authorList>
            <person name="Afrizal A."/>
        </authorList>
    </citation>
    <scope>NUCLEOTIDE SEQUENCE [LARGE SCALE GENOMIC DNA]</scope>
    <source>
        <strain evidence="4 5">CLA-AA-H212</strain>
    </source>
</reference>
<feature type="domain" description="NADAR" evidence="3">
    <location>
        <begin position="6"/>
        <end position="158"/>
    </location>
</feature>